<evidence type="ECO:0000256" key="17">
    <source>
        <dbReference type="ARBA" id="ARBA00023136"/>
    </source>
</evidence>
<dbReference type="Pfam" id="PF00141">
    <property type="entry name" value="peroxidase"/>
    <property type="match status" value="1"/>
</dbReference>
<evidence type="ECO:0000256" key="16">
    <source>
        <dbReference type="ARBA" id="ARBA00023098"/>
    </source>
</evidence>
<keyword evidence="12" id="KW-0210">Decarboxylase</keyword>
<keyword evidence="17" id="KW-0472">Membrane</keyword>
<dbReference type="HAMAP" id="MF_00663">
    <property type="entry name" value="PS_decarb_PSD_B_type2"/>
    <property type="match status" value="1"/>
</dbReference>
<evidence type="ECO:0000256" key="21">
    <source>
        <dbReference type="ARBA" id="ARBA00023239"/>
    </source>
</evidence>
<dbReference type="Proteomes" id="UP000824890">
    <property type="component" value="Unassembled WGS sequence"/>
</dbReference>
<keyword evidence="14" id="KW-0560">Oxidoreductase</keyword>
<keyword evidence="11" id="KW-0479">Metal-binding</keyword>
<evidence type="ECO:0000256" key="14">
    <source>
        <dbReference type="ARBA" id="ARBA00023002"/>
    </source>
</evidence>
<evidence type="ECO:0000256" key="9">
    <source>
        <dbReference type="ARBA" id="ARBA00022559"/>
    </source>
</evidence>
<dbReference type="InterPro" id="IPR000008">
    <property type="entry name" value="C2_dom"/>
</dbReference>
<sequence length="961" mass="105722">IKRLRSLRSRRRNYLNPLPFALILLPYTMGNGNSTETKESRRSKMRQKLQTFSSRRRLRRPGSGSVSGLASQRSVSQEDFAGIALLTLIGAEMKFKDKWLACVSFGEQTFRTGISDSTDKPIWNSEKKLLLEKNGPSLARISVFETNMLSKNNLIGFCELDLLEFVVQEPDSTCKSFDLLDPASSTVVGSMFLSCSVEDPVETETSFAKRILSIVDNNGDGHLSFSEFSDLMNAFGNLVASKKKEELFKAADLNGDGIVTIDELAALLAVQQEQEPIINSCPVCGEALQLSDKLNAMIHLTLCFDEGTGNQTMTGGFLTDRQASYGWMFKLSEWTHLSTYDVGLNTGSSASHIVVIDRKTKRLVEELIDSKIVMSMRAIYQSKIGLGLMDQGAKEILQNISEKQGKKMNTAESAQNIPSFLEFFKDQINMAEVKYPLDHFKTFNEFFIRELKPGARPIACSDRDDVAVSAADCRLMAFQSVDDSTRFWIKGRKFSIKGLLGKDVDSDAFLDGSLVIFRLAPQDYHRFHSPVSGVIEKFVDVPGSLYTVNPIAVNSKYCNVFTENKRTVVMISTAEFGKVAFVAIGATMVGSITFVRKEGDHIKKGDELGYFSFGGSTVICVFEKDSIKLDEDLLANSARSLETLVTVGMQLVFIGISVADLKVGFYSNTCPQAESIVKRVVSGASLSDPNLPAILLRLHFHDCFVEGCDGSILVDNGAISEKFAFGHEGVRGFEIIEAAKAELEAACPGVVSCADIVALAARDAISLANGPAYEVPTGRRDGRVSNLSLAKDMPDVSDSIEILKDKFMRKGLHAKELVLLSAAHTIGTTACFFMTKRLYNFLPGGQPDPTINPVFLPELTTQCPQNGDINTRIPMDRSSERLFDKQILQNIKDGFAVLQTDAGLYEDVATRQIVNSYVGLLNPLFGPSFESDFVKAMVKMGKINVKTGSNGEIRRVCSAFN</sequence>
<evidence type="ECO:0000256" key="10">
    <source>
        <dbReference type="ARBA" id="ARBA00022617"/>
    </source>
</evidence>
<keyword evidence="10" id="KW-0349">Heme</keyword>
<feature type="domain" description="Plant heme peroxidase family profile" evidence="30">
    <location>
        <begin position="660"/>
        <end position="961"/>
    </location>
</feature>
<dbReference type="CDD" id="cd00030">
    <property type="entry name" value="C2"/>
    <property type="match status" value="1"/>
</dbReference>
<protein>
    <recommendedName>
        <fullName evidence="33">Phosphatidylserine decarboxylase</fullName>
    </recommendedName>
</protein>
<comment type="cofactor">
    <cofactor evidence="3">
        <name>pyruvate</name>
        <dbReference type="ChEBI" id="CHEBI:15361"/>
    </cofactor>
</comment>
<keyword evidence="18" id="KW-0865">Zymogen</keyword>
<evidence type="ECO:0000256" key="13">
    <source>
        <dbReference type="ARBA" id="ARBA00022837"/>
    </source>
</evidence>
<dbReference type="Pfam" id="PF00168">
    <property type="entry name" value="C2"/>
    <property type="match status" value="1"/>
</dbReference>
<evidence type="ECO:0000256" key="1">
    <source>
        <dbReference type="ARBA" id="ARBA00000189"/>
    </source>
</evidence>
<dbReference type="PROSITE" id="PS00018">
    <property type="entry name" value="EF_HAND_1"/>
    <property type="match status" value="2"/>
</dbReference>
<dbReference type="PROSITE" id="PS50222">
    <property type="entry name" value="EF_HAND_2"/>
    <property type="match status" value="2"/>
</dbReference>
<comment type="catalytic activity">
    <reaction evidence="26">
        <text>NADPH + O2 + H(+) = H2O2 + NADP(+)</text>
        <dbReference type="Rhea" id="RHEA:11260"/>
        <dbReference type="ChEBI" id="CHEBI:15378"/>
        <dbReference type="ChEBI" id="CHEBI:15379"/>
        <dbReference type="ChEBI" id="CHEBI:16240"/>
        <dbReference type="ChEBI" id="CHEBI:57783"/>
        <dbReference type="ChEBI" id="CHEBI:58349"/>
        <dbReference type="EC" id="1.6.3.1"/>
    </reaction>
</comment>
<keyword evidence="15" id="KW-0408">Iron</keyword>
<keyword evidence="32" id="KW-1185">Reference proteome</keyword>
<evidence type="ECO:0000259" key="28">
    <source>
        <dbReference type="PROSITE" id="PS50004"/>
    </source>
</evidence>
<feature type="domain" description="EF-hand" evidence="29">
    <location>
        <begin position="203"/>
        <end position="238"/>
    </location>
</feature>
<evidence type="ECO:0000256" key="20">
    <source>
        <dbReference type="ARBA" id="ARBA00023209"/>
    </source>
</evidence>
<evidence type="ECO:0000313" key="32">
    <source>
        <dbReference type="Proteomes" id="UP000824890"/>
    </source>
</evidence>
<dbReference type="Gene3D" id="1.10.238.10">
    <property type="entry name" value="EF-hand"/>
    <property type="match status" value="1"/>
</dbReference>
<dbReference type="SMART" id="SM00054">
    <property type="entry name" value="EFh"/>
    <property type="match status" value="2"/>
</dbReference>
<dbReference type="InterPro" id="IPR003817">
    <property type="entry name" value="PS_Dcarbxylase"/>
</dbReference>
<dbReference type="PROSITE" id="PS00435">
    <property type="entry name" value="PEROXIDASE_1"/>
    <property type="match status" value="1"/>
</dbReference>
<keyword evidence="16" id="KW-0443">Lipid metabolism</keyword>
<dbReference type="NCBIfam" id="TIGR00163">
    <property type="entry name" value="PS_decarb"/>
    <property type="match status" value="1"/>
</dbReference>
<keyword evidence="19" id="KW-1015">Disulfide bond</keyword>
<feature type="domain" description="EF-hand" evidence="29">
    <location>
        <begin position="239"/>
        <end position="274"/>
    </location>
</feature>
<dbReference type="InterPro" id="IPR010255">
    <property type="entry name" value="Haem_peroxidase_sf"/>
</dbReference>
<comment type="caution">
    <text evidence="31">The sequence shown here is derived from an EMBL/GenBank/DDBJ whole genome shotgun (WGS) entry which is preliminary data.</text>
</comment>
<keyword evidence="13" id="KW-0106">Calcium</keyword>
<accession>A0ABQ8BBW1</accession>
<dbReference type="Gene3D" id="2.60.40.150">
    <property type="entry name" value="C2 domain"/>
    <property type="match status" value="1"/>
</dbReference>
<evidence type="ECO:0000256" key="25">
    <source>
        <dbReference type="ARBA" id="ARBA00047455"/>
    </source>
</evidence>
<keyword evidence="22" id="KW-1208">Phospholipid metabolism</keyword>
<evidence type="ECO:0000256" key="5">
    <source>
        <dbReference type="ARBA" id="ARBA00005189"/>
    </source>
</evidence>
<dbReference type="InterPro" id="IPR033177">
    <property type="entry name" value="PSD-B"/>
</dbReference>
<dbReference type="InterPro" id="IPR011992">
    <property type="entry name" value="EF-hand-dom_pair"/>
</dbReference>
<comment type="similarity">
    <text evidence="7">Belongs to the peroxidase family. Ascorbate peroxidase subfamily.</text>
</comment>
<dbReference type="PROSITE" id="PS50873">
    <property type="entry name" value="PEROXIDASE_4"/>
    <property type="match status" value="1"/>
</dbReference>
<evidence type="ECO:0000256" key="3">
    <source>
        <dbReference type="ARBA" id="ARBA00001928"/>
    </source>
</evidence>
<comment type="catalytic activity">
    <reaction evidence="25">
        <text>NADH + O2 + H(+) = H2O2 + NAD(+)</text>
        <dbReference type="Rhea" id="RHEA:11264"/>
        <dbReference type="ChEBI" id="CHEBI:15378"/>
        <dbReference type="ChEBI" id="CHEBI:15379"/>
        <dbReference type="ChEBI" id="CHEBI:16240"/>
        <dbReference type="ChEBI" id="CHEBI:57540"/>
        <dbReference type="ChEBI" id="CHEBI:57945"/>
        <dbReference type="EC" id="1.6.3.1"/>
    </reaction>
</comment>
<dbReference type="PRINTS" id="PR00458">
    <property type="entry name" value="PEROXIDASE"/>
</dbReference>
<dbReference type="Pfam" id="PF13499">
    <property type="entry name" value="EF-hand_7"/>
    <property type="match status" value="1"/>
</dbReference>
<evidence type="ECO:0000256" key="12">
    <source>
        <dbReference type="ARBA" id="ARBA00022793"/>
    </source>
</evidence>
<comment type="catalytic activity">
    <reaction evidence="1">
        <text>2 a phenolic donor + H2O2 = 2 a phenolic radical donor + 2 H2O</text>
        <dbReference type="Rhea" id="RHEA:56136"/>
        <dbReference type="ChEBI" id="CHEBI:15377"/>
        <dbReference type="ChEBI" id="CHEBI:16240"/>
        <dbReference type="ChEBI" id="CHEBI:139520"/>
        <dbReference type="ChEBI" id="CHEBI:139521"/>
        <dbReference type="EC" id="1.11.1.7"/>
    </reaction>
</comment>
<evidence type="ECO:0000256" key="19">
    <source>
        <dbReference type="ARBA" id="ARBA00023157"/>
    </source>
</evidence>
<dbReference type="InterPro" id="IPR018247">
    <property type="entry name" value="EF_Hand_1_Ca_BS"/>
</dbReference>
<dbReference type="PANTHER" id="PTHR10067">
    <property type="entry name" value="PHOSPHATIDYLSERINE DECARBOXYLASE"/>
    <property type="match status" value="1"/>
</dbReference>
<gene>
    <name evidence="31" type="ORF">HID58_041802</name>
</gene>
<feature type="domain" description="C2" evidence="28">
    <location>
        <begin position="50"/>
        <end position="175"/>
    </location>
</feature>
<evidence type="ECO:0000259" key="30">
    <source>
        <dbReference type="PROSITE" id="PS50873"/>
    </source>
</evidence>
<dbReference type="EMBL" id="JAGKQM010000011">
    <property type="protein sequence ID" value="KAH0902299.1"/>
    <property type="molecule type" value="Genomic_DNA"/>
</dbReference>
<dbReference type="InterPro" id="IPR002048">
    <property type="entry name" value="EF_hand_dom"/>
</dbReference>
<evidence type="ECO:0000256" key="23">
    <source>
        <dbReference type="ARBA" id="ARBA00023317"/>
    </source>
</evidence>
<comment type="cofactor">
    <cofactor evidence="2">
        <name>Ca(2+)</name>
        <dbReference type="ChEBI" id="CHEBI:29108"/>
    </cofactor>
</comment>
<dbReference type="CDD" id="cd00693">
    <property type="entry name" value="secretory_peroxidase"/>
    <property type="match status" value="1"/>
</dbReference>
<evidence type="ECO:0000259" key="29">
    <source>
        <dbReference type="PROSITE" id="PS50222"/>
    </source>
</evidence>
<dbReference type="InterPro" id="IPR033905">
    <property type="entry name" value="Secretory_peroxidase"/>
</dbReference>
<dbReference type="InterPro" id="IPR000823">
    <property type="entry name" value="Peroxidase_pln"/>
</dbReference>
<reference evidence="31 32" key="1">
    <citation type="submission" date="2021-05" db="EMBL/GenBank/DDBJ databases">
        <title>Genome Assembly of Synthetic Allotetraploid Brassica napus Reveals Homoeologous Exchanges between Subgenomes.</title>
        <authorList>
            <person name="Davis J.T."/>
        </authorList>
    </citation>
    <scope>NUCLEOTIDE SEQUENCE [LARGE SCALE GENOMIC DNA]</scope>
    <source>
        <strain evidence="32">cv. Da-Ae</strain>
        <tissue evidence="31">Seedling</tissue>
    </source>
</reference>
<keyword evidence="8" id="KW-0444">Lipid biosynthesis</keyword>
<evidence type="ECO:0000256" key="4">
    <source>
        <dbReference type="ARBA" id="ARBA00001970"/>
    </source>
</evidence>
<dbReference type="SUPFAM" id="SSF48113">
    <property type="entry name" value="Heme-dependent peroxidases"/>
    <property type="match status" value="1"/>
</dbReference>
<feature type="non-terminal residue" evidence="31">
    <location>
        <position position="1"/>
    </location>
</feature>
<dbReference type="SUPFAM" id="SSF47473">
    <property type="entry name" value="EF-hand"/>
    <property type="match status" value="1"/>
</dbReference>
<keyword evidence="21" id="KW-0456">Lyase</keyword>
<dbReference type="CDD" id="cd00051">
    <property type="entry name" value="EFh"/>
    <property type="match status" value="1"/>
</dbReference>
<evidence type="ECO:0000256" key="11">
    <source>
        <dbReference type="ARBA" id="ARBA00022723"/>
    </source>
</evidence>
<comment type="pathway">
    <text evidence="5">Lipid metabolism.</text>
</comment>
<dbReference type="InterPro" id="IPR019793">
    <property type="entry name" value="Peroxidases_heam-ligand_BS"/>
</dbReference>
<evidence type="ECO:0000256" key="22">
    <source>
        <dbReference type="ARBA" id="ARBA00023264"/>
    </source>
</evidence>
<dbReference type="SUPFAM" id="SSF49562">
    <property type="entry name" value="C2 domain (Calcium/lipid-binding domain, CaLB)"/>
    <property type="match status" value="1"/>
</dbReference>
<evidence type="ECO:0000313" key="31">
    <source>
        <dbReference type="EMBL" id="KAH0902299.1"/>
    </source>
</evidence>
<evidence type="ECO:0000256" key="18">
    <source>
        <dbReference type="ARBA" id="ARBA00023145"/>
    </source>
</evidence>
<dbReference type="PROSITE" id="PS50004">
    <property type="entry name" value="C2"/>
    <property type="match status" value="1"/>
</dbReference>
<evidence type="ECO:0000256" key="8">
    <source>
        <dbReference type="ARBA" id="ARBA00022516"/>
    </source>
</evidence>
<keyword evidence="23" id="KW-0670">Pyruvate</keyword>
<dbReference type="InterPro" id="IPR035892">
    <property type="entry name" value="C2_domain_sf"/>
</dbReference>
<evidence type="ECO:0008006" key="33">
    <source>
        <dbReference type="Google" id="ProtNLM"/>
    </source>
</evidence>
<comment type="cofactor">
    <cofactor evidence="4">
        <name>heme b</name>
        <dbReference type="ChEBI" id="CHEBI:60344"/>
    </cofactor>
</comment>
<comment type="pathway">
    <text evidence="24">Phospholipid metabolism; phosphatidylethanolamine biosynthesis.</text>
</comment>
<keyword evidence="20" id="KW-0594">Phospholipid biosynthesis</keyword>
<dbReference type="InterPro" id="IPR033179">
    <property type="entry name" value="PSD_type2_pro"/>
</dbReference>
<dbReference type="Pfam" id="PF02666">
    <property type="entry name" value="PS_Dcarbxylase"/>
    <property type="match status" value="1"/>
</dbReference>
<dbReference type="Gene3D" id="1.10.520.10">
    <property type="match status" value="1"/>
</dbReference>
<proteinExistence type="inferred from homology"/>
<feature type="region of interest" description="Disordered" evidence="27">
    <location>
        <begin position="33"/>
        <end position="70"/>
    </location>
</feature>
<evidence type="ECO:0000256" key="26">
    <source>
        <dbReference type="ARBA" id="ARBA00048762"/>
    </source>
</evidence>
<evidence type="ECO:0000256" key="6">
    <source>
        <dbReference type="ARBA" id="ARBA00005644"/>
    </source>
</evidence>
<name>A0ABQ8BBW1_BRANA</name>
<dbReference type="Gene3D" id="1.10.420.10">
    <property type="entry name" value="Peroxidase, domain 2"/>
    <property type="match status" value="1"/>
</dbReference>
<evidence type="ECO:0000256" key="15">
    <source>
        <dbReference type="ARBA" id="ARBA00023004"/>
    </source>
</evidence>
<dbReference type="PRINTS" id="PR00461">
    <property type="entry name" value="PLPEROXIDASE"/>
</dbReference>
<keyword evidence="9" id="KW-0575">Peroxidase</keyword>
<dbReference type="PANTHER" id="PTHR10067:SF17">
    <property type="entry name" value="PHOSPHATIDYLSERINE DECARBOXYLASE PROENZYME 2"/>
    <property type="match status" value="1"/>
</dbReference>
<comment type="similarity">
    <text evidence="6">In the N-terminal section; belongs to the peroxidase family.</text>
</comment>
<evidence type="ECO:0000256" key="24">
    <source>
        <dbReference type="ARBA" id="ARBA00024326"/>
    </source>
</evidence>
<evidence type="ECO:0000256" key="2">
    <source>
        <dbReference type="ARBA" id="ARBA00001913"/>
    </source>
</evidence>
<evidence type="ECO:0000256" key="27">
    <source>
        <dbReference type="SAM" id="MobiDB-lite"/>
    </source>
</evidence>
<dbReference type="InterPro" id="IPR002016">
    <property type="entry name" value="Haem_peroxidase"/>
</dbReference>
<evidence type="ECO:0000256" key="7">
    <source>
        <dbReference type="ARBA" id="ARBA00006873"/>
    </source>
</evidence>
<organism evidence="31 32">
    <name type="scientific">Brassica napus</name>
    <name type="common">Rape</name>
    <dbReference type="NCBI Taxonomy" id="3708"/>
    <lineage>
        <taxon>Eukaryota</taxon>
        <taxon>Viridiplantae</taxon>
        <taxon>Streptophyta</taxon>
        <taxon>Embryophyta</taxon>
        <taxon>Tracheophyta</taxon>
        <taxon>Spermatophyta</taxon>
        <taxon>Magnoliopsida</taxon>
        <taxon>eudicotyledons</taxon>
        <taxon>Gunneridae</taxon>
        <taxon>Pentapetalae</taxon>
        <taxon>rosids</taxon>
        <taxon>malvids</taxon>
        <taxon>Brassicales</taxon>
        <taxon>Brassicaceae</taxon>
        <taxon>Brassiceae</taxon>
        <taxon>Brassica</taxon>
    </lineage>
</organism>